<dbReference type="EMBL" id="JACGCI010000016">
    <property type="protein sequence ID" value="KAF6759213.1"/>
    <property type="molecule type" value="Genomic_DNA"/>
</dbReference>
<sequence>MIRFDTLPPEVTQAMCTPMHQILPPAQNPSNPSQYSGALFLGSLSAVMDKDLLRENRITHLVHVLDVQWLPMSEQEGFVGYKIAIADQDSEDIRPHLEAVCTHIDAALKSGRNVLVHCHQGVSRSAAVVIAYLIRNQGMSFDNAQSFVKRKRACIKPNSGFMRALQEWEIAWRRPNMLRRFTT</sequence>
<dbReference type="GO" id="GO:0043409">
    <property type="term" value="P:negative regulation of MAPK cascade"/>
    <property type="evidence" value="ECO:0007669"/>
    <property type="project" value="TreeGrafter"/>
</dbReference>
<dbReference type="Proteomes" id="UP000521943">
    <property type="component" value="Unassembled WGS sequence"/>
</dbReference>
<dbReference type="InterPro" id="IPR029021">
    <property type="entry name" value="Prot-tyrosine_phosphatase-like"/>
</dbReference>
<evidence type="ECO:0000313" key="7">
    <source>
        <dbReference type="EMBL" id="KAF6749375.1"/>
    </source>
</evidence>
<dbReference type="AlphaFoldDB" id="A0A8H6M7Y8"/>
<dbReference type="SMART" id="SM00195">
    <property type="entry name" value="DSPc"/>
    <property type="match status" value="1"/>
</dbReference>
<dbReference type="CDD" id="cd14498">
    <property type="entry name" value="DSP"/>
    <property type="match status" value="1"/>
</dbReference>
<evidence type="ECO:0000256" key="2">
    <source>
        <dbReference type="ARBA" id="ARBA00013064"/>
    </source>
</evidence>
<proteinExistence type="inferred from homology"/>
<dbReference type="OrthoDB" id="273181at2759"/>
<name>A0A8H6M7Y8_9AGAR</name>
<evidence type="ECO:0000256" key="4">
    <source>
        <dbReference type="ARBA" id="ARBA00022912"/>
    </source>
</evidence>
<dbReference type="GO" id="GO:0005737">
    <property type="term" value="C:cytoplasm"/>
    <property type="evidence" value="ECO:0007669"/>
    <property type="project" value="TreeGrafter"/>
</dbReference>
<dbReference type="InterPro" id="IPR016130">
    <property type="entry name" value="Tyr_Pase_AS"/>
</dbReference>
<keyword evidence="4" id="KW-0904">Protein phosphatase</keyword>
<gene>
    <name evidence="8" type="ORF">DFP72DRAFT_150415</name>
    <name evidence="7" type="ORF">DFP72DRAFT_541654</name>
</gene>
<dbReference type="EC" id="3.1.3.48" evidence="2"/>
<dbReference type="SUPFAM" id="SSF52799">
    <property type="entry name" value="(Phosphotyrosine protein) phosphatases II"/>
    <property type="match status" value="1"/>
</dbReference>
<dbReference type="PANTHER" id="PTHR10159:SF511">
    <property type="entry name" value="DUAL SPECIFICITY PROTEIN PHOSPHATASE 1"/>
    <property type="match status" value="1"/>
</dbReference>
<comment type="caution">
    <text evidence="8">The sequence shown here is derived from an EMBL/GenBank/DDBJ whole genome shotgun (WGS) entry which is preliminary data.</text>
</comment>
<keyword evidence="3" id="KW-0378">Hydrolase</keyword>
<dbReference type="InterPro" id="IPR000387">
    <property type="entry name" value="Tyr_Pase_dom"/>
</dbReference>
<dbReference type="GO" id="GO:0017017">
    <property type="term" value="F:MAP kinase tyrosine/serine/threonine phosphatase activity"/>
    <property type="evidence" value="ECO:0007669"/>
    <property type="project" value="TreeGrafter"/>
</dbReference>
<comment type="similarity">
    <text evidence="1">Belongs to the protein-tyrosine phosphatase family. Non-receptor class dual specificity subfamily.</text>
</comment>
<evidence type="ECO:0000256" key="1">
    <source>
        <dbReference type="ARBA" id="ARBA00008601"/>
    </source>
</evidence>
<dbReference type="InterPro" id="IPR000340">
    <property type="entry name" value="Dual-sp_phosphatase_cat-dom"/>
</dbReference>
<reference evidence="8 9" key="1">
    <citation type="submission" date="2020-07" db="EMBL/GenBank/DDBJ databases">
        <title>Comparative genomics of pyrophilous fungi reveals a link between fire events and developmental genes.</title>
        <authorList>
            <consortium name="DOE Joint Genome Institute"/>
            <person name="Steindorff A.S."/>
            <person name="Carver A."/>
            <person name="Calhoun S."/>
            <person name="Stillman K."/>
            <person name="Liu H."/>
            <person name="Lipzen A."/>
            <person name="Pangilinan J."/>
            <person name="Labutti K."/>
            <person name="Bruns T.D."/>
            <person name="Grigoriev I.V."/>
        </authorList>
    </citation>
    <scope>NUCLEOTIDE SEQUENCE [LARGE SCALE GENOMIC DNA]</scope>
    <source>
        <strain evidence="8 9">CBS 144469</strain>
    </source>
</reference>
<dbReference type="Pfam" id="PF00782">
    <property type="entry name" value="DSPc"/>
    <property type="match status" value="1"/>
</dbReference>
<dbReference type="PANTHER" id="PTHR10159">
    <property type="entry name" value="DUAL SPECIFICITY PROTEIN PHOSPHATASE"/>
    <property type="match status" value="1"/>
</dbReference>
<accession>A0A8H6M7Y8</accession>
<dbReference type="PROSITE" id="PS50054">
    <property type="entry name" value="TYR_PHOSPHATASE_DUAL"/>
    <property type="match status" value="1"/>
</dbReference>
<dbReference type="GO" id="GO:0008330">
    <property type="term" value="F:protein tyrosine/threonine phosphatase activity"/>
    <property type="evidence" value="ECO:0007669"/>
    <property type="project" value="TreeGrafter"/>
</dbReference>
<keyword evidence="9" id="KW-1185">Reference proteome</keyword>
<feature type="domain" description="Tyrosine-protein phosphatase" evidence="5">
    <location>
        <begin position="31"/>
        <end position="174"/>
    </location>
</feature>
<dbReference type="Gene3D" id="3.90.190.10">
    <property type="entry name" value="Protein tyrosine phosphatase superfamily"/>
    <property type="match status" value="1"/>
</dbReference>
<protein>
    <recommendedName>
        <fullName evidence="2">protein-tyrosine-phosphatase</fullName>
        <ecNumber evidence="2">3.1.3.48</ecNumber>
    </recommendedName>
</protein>
<evidence type="ECO:0000259" key="5">
    <source>
        <dbReference type="PROSITE" id="PS50054"/>
    </source>
</evidence>
<dbReference type="PROSITE" id="PS50056">
    <property type="entry name" value="TYR_PHOSPHATASE_2"/>
    <property type="match status" value="1"/>
</dbReference>
<evidence type="ECO:0000313" key="8">
    <source>
        <dbReference type="EMBL" id="KAF6759213.1"/>
    </source>
</evidence>
<dbReference type="EMBL" id="JACGCI010000063">
    <property type="protein sequence ID" value="KAF6749375.1"/>
    <property type="molecule type" value="Genomic_DNA"/>
</dbReference>
<dbReference type="GO" id="GO:0033550">
    <property type="term" value="F:MAP kinase tyrosine phosphatase activity"/>
    <property type="evidence" value="ECO:0007669"/>
    <property type="project" value="TreeGrafter"/>
</dbReference>
<dbReference type="PROSITE" id="PS00383">
    <property type="entry name" value="TYR_PHOSPHATASE_1"/>
    <property type="match status" value="1"/>
</dbReference>
<evidence type="ECO:0000259" key="6">
    <source>
        <dbReference type="PROSITE" id="PS50056"/>
    </source>
</evidence>
<evidence type="ECO:0000256" key="3">
    <source>
        <dbReference type="ARBA" id="ARBA00022801"/>
    </source>
</evidence>
<organism evidence="8 9">
    <name type="scientific">Ephemerocybe angulata</name>
    <dbReference type="NCBI Taxonomy" id="980116"/>
    <lineage>
        <taxon>Eukaryota</taxon>
        <taxon>Fungi</taxon>
        <taxon>Dikarya</taxon>
        <taxon>Basidiomycota</taxon>
        <taxon>Agaricomycotina</taxon>
        <taxon>Agaricomycetes</taxon>
        <taxon>Agaricomycetidae</taxon>
        <taxon>Agaricales</taxon>
        <taxon>Agaricineae</taxon>
        <taxon>Psathyrellaceae</taxon>
        <taxon>Ephemerocybe</taxon>
    </lineage>
</organism>
<dbReference type="InterPro" id="IPR020422">
    <property type="entry name" value="TYR_PHOSPHATASE_DUAL_dom"/>
</dbReference>
<feature type="domain" description="Tyrosine specific protein phosphatases" evidence="6">
    <location>
        <begin position="94"/>
        <end position="152"/>
    </location>
</feature>
<evidence type="ECO:0000313" key="9">
    <source>
        <dbReference type="Proteomes" id="UP000521943"/>
    </source>
</evidence>